<dbReference type="InterPro" id="IPR002797">
    <property type="entry name" value="Polysacc_synth"/>
</dbReference>
<dbReference type="KEGG" id="age:AA314_00670"/>
<feature type="transmembrane region" description="Helical" evidence="5">
    <location>
        <begin position="243"/>
        <end position="263"/>
    </location>
</feature>
<feature type="transmembrane region" description="Helical" evidence="5">
    <location>
        <begin position="117"/>
        <end position="142"/>
    </location>
</feature>
<dbReference type="AlphaFoldDB" id="A0AAC8Q181"/>
<evidence type="ECO:0000313" key="8">
    <source>
        <dbReference type="Proteomes" id="UP000035579"/>
    </source>
</evidence>
<keyword evidence="3 5" id="KW-1133">Transmembrane helix</keyword>
<dbReference type="EMBL" id="CP011509">
    <property type="protein sequence ID" value="AKI99043.1"/>
    <property type="molecule type" value="Genomic_DNA"/>
</dbReference>
<feature type="transmembrane region" description="Helical" evidence="5">
    <location>
        <begin position="154"/>
        <end position="174"/>
    </location>
</feature>
<feature type="transmembrane region" description="Helical" evidence="5">
    <location>
        <begin position="329"/>
        <end position="346"/>
    </location>
</feature>
<keyword evidence="2 5" id="KW-0812">Transmembrane</keyword>
<sequence length="610" mass="65390">MYLTGVYLCRSLRSAIPVEVPVIETPQTSEAATPRAVPAPVDTHTPLRNALKLGGSLLVTYVIGFGLQVLVPRLMGPESFGQYNWATGTAATFFILSALGLDVYIRKEVAVRKEHANEFFGGTLLLQAVLAVVLLGALALVMHMRGAPPEVRTLVLLLGVYQFFFRLNAILAALLHAHEKVDGLSVAHVLMKCIWGFGLAAMLLLRAPLPWLAAPFIGAELFKAVFLWRLTRQHAGLRLHLDARATLAALLAALPFFLNDAALASNGPLDVFVLGTLANITEVGYYGAVWGIAGMTMLLSPILGWVLLPMMSRASASSQEEFTRILRRGLEGIVSLSVPVTLALALGAETWVRLLIGEAYLPAAPVLRLLAPIFVFTYVATVCGSWLMAANRPWTVTRTTVLAVGLKLVLNLLLIGPFMQWRGVTGGASAAAVSLALYEVVVTAVLVYAIGSRAWDARSLAVLGKTVGVCAAVTATHLLLGRLGLDARDLPLLAEGLRKGDKVLVDLAVDLLVPPLSWVALGVGAVTVASGALSLWQGHLTLSAYVAAASVLSLVLYVMRGWWVSGMGLSGLTALAWAPFYVAWKVWLVLSRPEEKKGEWVRTTREAPKP</sequence>
<feature type="transmembrane region" description="Helical" evidence="5">
    <location>
        <begin position="186"/>
        <end position="205"/>
    </location>
</feature>
<comment type="subcellular location">
    <subcellularLocation>
        <location evidence="1">Membrane</location>
        <topology evidence="1">Multi-pass membrane protein</topology>
    </subcellularLocation>
</comment>
<dbReference type="GO" id="GO:0016740">
    <property type="term" value="F:transferase activity"/>
    <property type="evidence" value="ECO:0007669"/>
    <property type="project" value="UniProtKB-KW"/>
</dbReference>
<evidence type="ECO:0000256" key="5">
    <source>
        <dbReference type="SAM" id="Phobius"/>
    </source>
</evidence>
<keyword evidence="9" id="KW-1185">Reference proteome</keyword>
<feature type="transmembrane region" description="Helical" evidence="5">
    <location>
        <begin position="462"/>
        <end position="480"/>
    </location>
</feature>
<proteinExistence type="predicted"/>
<dbReference type="Proteomes" id="UP000035579">
    <property type="component" value="Chromosome"/>
</dbReference>
<evidence type="ECO:0000256" key="3">
    <source>
        <dbReference type="ARBA" id="ARBA00022989"/>
    </source>
</evidence>
<dbReference type="PANTHER" id="PTHR43424">
    <property type="entry name" value="LOCUS PUTATIVE PROTEIN 1-RELATED"/>
    <property type="match status" value="1"/>
</dbReference>
<dbReference type="Proteomes" id="UP000256345">
    <property type="component" value="Unassembled WGS sequence"/>
</dbReference>
<evidence type="ECO:0000256" key="2">
    <source>
        <dbReference type="ARBA" id="ARBA00022692"/>
    </source>
</evidence>
<evidence type="ECO:0000313" key="7">
    <source>
        <dbReference type="EMBL" id="REG30952.1"/>
    </source>
</evidence>
<feature type="transmembrane region" description="Helical" evidence="5">
    <location>
        <begin position="283"/>
        <end position="308"/>
    </location>
</feature>
<feature type="transmembrane region" description="Helical" evidence="5">
    <location>
        <begin position="569"/>
        <end position="590"/>
    </location>
</feature>
<dbReference type="PANTHER" id="PTHR43424:SF1">
    <property type="entry name" value="LOCUS PUTATIVE PROTEIN 1-RELATED"/>
    <property type="match status" value="1"/>
</dbReference>
<dbReference type="EMBL" id="QUMU01000006">
    <property type="protein sequence ID" value="REG30952.1"/>
    <property type="molecule type" value="Genomic_DNA"/>
</dbReference>
<keyword evidence="6" id="KW-0808">Transferase</keyword>
<feature type="transmembrane region" description="Helical" evidence="5">
    <location>
        <begin position="83"/>
        <end position="105"/>
    </location>
</feature>
<dbReference type="CDD" id="cd13128">
    <property type="entry name" value="MATE_Wzx_like"/>
    <property type="match status" value="1"/>
</dbReference>
<gene>
    <name evidence="6" type="ORF">AA314_00670</name>
    <name evidence="7" type="ORF">ATI61_106422</name>
</gene>
<feature type="transmembrane region" description="Helical" evidence="5">
    <location>
        <begin position="427"/>
        <end position="450"/>
    </location>
</feature>
<feature type="transmembrane region" description="Helical" evidence="5">
    <location>
        <begin position="53"/>
        <end position="71"/>
    </location>
</feature>
<protein>
    <submittedName>
        <fullName evidence="6">Glycosyl transferase, group 2 family protein</fullName>
    </submittedName>
    <submittedName>
        <fullName evidence="7">O-antigen/teichoic acid export membrane protein</fullName>
    </submittedName>
</protein>
<dbReference type="InterPro" id="IPR052556">
    <property type="entry name" value="PolySynth_Transporter"/>
</dbReference>
<evidence type="ECO:0000256" key="1">
    <source>
        <dbReference type="ARBA" id="ARBA00004141"/>
    </source>
</evidence>
<evidence type="ECO:0000313" key="6">
    <source>
        <dbReference type="EMBL" id="AKI99043.1"/>
    </source>
</evidence>
<dbReference type="GO" id="GO:0016020">
    <property type="term" value="C:membrane"/>
    <property type="evidence" value="ECO:0007669"/>
    <property type="project" value="UniProtKB-SubCell"/>
</dbReference>
<reference evidence="7 9" key="2">
    <citation type="submission" date="2018-08" db="EMBL/GenBank/DDBJ databases">
        <title>Genomic Encyclopedia of Archaeal and Bacterial Type Strains, Phase II (KMG-II): from individual species to whole genera.</title>
        <authorList>
            <person name="Goeker M."/>
        </authorList>
    </citation>
    <scope>NUCLEOTIDE SEQUENCE [LARGE SCALE GENOMIC DNA]</scope>
    <source>
        <strain evidence="7 9">DSM 2261</strain>
    </source>
</reference>
<name>A0AAC8Q181_9BACT</name>
<feature type="transmembrane region" description="Helical" evidence="5">
    <location>
        <begin position="542"/>
        <end position="563"/>
    </location>
</feature>
<feature type="transmembrane region" description="Helical" evidence="5">
    <location>
        <begin position="516"/>
        <end position="535"/>
    </location>
</feature>
<feature type="transmembrane region" description="Helical" evidence="5">
    <location>
        <begin position="401"/>
        <end position="421"/>
    </location>
</feature>
<accession>A0AAC8Q181</accession>
<feature type="transmembrane region" description="Helical" evidence="5">
    <location>
        <begin position="366"/>
        <end position="389"/>
    </location>
</feature>
<dbReference type="Pfam" id="PF01943">
    <property type="entry name" value="Polysacc_synt"/>
    <property type="match status" value="1"/>
</dbReference>
<organism evidence="6 8">
    <name type="scientific">Archangium gephyra</name>
    <dbReference type="NCBI Taxonomy" id="48"/>
    <lineage>
        <taxon>Bacteria</taxon>
        <taxon>Pseudomonadati</taxon>
        <taxon>Myxococcota</taxon>
        <taxon>Myxococcia</taxon>
        <taxon>Myxococcales</taxon>
        <taxon>Cystobacterineae</taxon>
        <taxon>Archangiaceae</taxon>
        <taxon>Archangium</taxon>
    </lineage>
</organism>
<reference evidence="6 8" key="1">
    <citation type="submission" date="2015-05" db="EMBL/GenBank/DDBJ databases">
        <title>Genome assembly of Archangium gephyra DSM 2261.</title>
        <authorList>
            <person name="Sharma G."/>
            <person name="Subramanian S."/>
        </authorList>
    </citation>
    <scope>NUCLEOTIDE SEQUENCE [LARGE SCALE GENOMIC DNA]</scope>
    <source>
        <strain evidence="6 8">DSM 2261</strain>
    </source>
</reference>
<evidence type="ECO:0000256" key="4">
    <source>
        <dbReference type="ARBA" id="ARBA00023136"/>
    </source>
</evidence>
<dbReference type="RefSeq" id="WP_249039692.1">
    <property type="nucleotide sequence ID" value="NZ_QUMU01000006.1"/>
</dbReference>
<feature type="transmembrane region" description="Helical" evidence="5">
    <location>
        <begin position="211"/>
        <end position="231"/>
    </location>
</feature>
<evidence type="ECO:0000313" key="9">
    <source>
        <dbReference type="Proteomes" id="UP000256345"/>
    </source>
</evidence>
<keyword evidence="4 5" id="KW-0472">Membrane</keyword>